<reference evidence="1 2" key="1">
    <citation type="submission" date="2014-04" db="EMBL/GenBank/DDBJ databases">
        <authorList>
            <consortium name="DOE Joint Genome Institute"/>
            <person name="Kuo A."/>
            <person name="Kohler A."/>
            <person name="Nagy L.G."/>
            <person name="Floudas D."/>
            <person name="Copeland A."/>
            <person name="Barry K.W."/>
            <person name="Cichocki N."/>
            <person name="Veneault-Fourrey C."/>
            <person name="LaButti K."/>
            <person name="Lindquist E.A."/>
            <person name="Lipzen A."/>
            <person name="Lundell T."/>
            <person name="Morin E."/>
            <person name="Murat C."/>
            <person name="Sun H."/>
            <person name="Tunlid A."/>
            <person name="Henrissat B."/>
            <person name="Grigoriev I.V."/>
            <person name="Hibbett D.S."/>
            <person name="Martin F."/>
            <person name="Nordberg H.P."/>
            <person name="Cantor M.N."/>
            <person name="Hua S.X."/>
        </authorList>
    </citation>
    <scope>NUCLEOTIDE SEQUENCE [LARGE SCALE GENOMIC DNA]</scope>
    <source>
        <strain evidence="1 2">Foug A</strain>
    </source>
</reference>
<dbReference type="Proteomes" id="UP000053989">
    <property type="component" value="Unassembled WGS sequence"/>
</dbReference>
<reference evidence="2" key="2">
    <citation type="submission" date="2015-01" db="EMBL/GenBank/DDBJ databases">
        <title>Evolutionary Origins and Diversification of the Mycorrhizal Mutualists.</title>
        <authorList>
            <consortium name="DOE Joint Genome Institute"/>
            <consortium name="Mycorrhizal Genomics Consortium"/>
            <person name="Kohler A."/>
            <person name="Kuo A."/>
            <person name="Nagy L.G."/>
            <person name="Floudas D."/>
            <person name="Copeland A."/>
            <person name="Barry K.W."/>
            <person name="Cichocki N."/>
            <person name="Veneault-Fourrey C."/>
            <person name="LaButti K."/>
            <person name="Lindquist E.A."/>
            <person name="Lipzen A."/>
            <person name="Lundell T."/>
            <person name="Morin E."/>
            <person name="Murat C."/>
            <person name="Riley R."/>
            <person name="Ohm R."/>
            <person name="Sun H."/>
            <person name="Tunlid A."/>
            <person name="Henrissat B."/>
            <person name="Grigoriev I.V."/>
            <person name="Hibbett D.S."/>
            <person name="Martin F."/>
        </authorList>
    </citation>
    <scope>NUCLEOTIDE SEQUENCE [LARGE SCALE GENOMIC DNA]</scope>
    <source>
        <strain evidence="2">Foug A</strain>
    </source>
</reference>
<feature type="non-terminal residue" evidence="1">
    <location>
        <position position="72"/>
    </location>
</feature>
<dbReference type="STRING" id="1036808.A0A0C3E1J2"/>
<organism evidence="1 2">
    <name type="scientific">Scleroderma citrinum Foug A</name>
    <dbReference type="NCBI Taxonomy" id="1036808"/>
    <lineage>
        <taxon>Eukaryota</taxon>
        <taxon>Fungi</taxon>
        <taxon>Dikarya</taxon>
        <taxon>Basidiomycota</taxon>
        <taxon>Agaricomycotina</taxon>
        <taxon>Agaricomycetes</taxon>
        <taxon>Agaricomycetidae</taxon>
        <taxon>Boletales</taxon>
        <taxon>Sclerodermatineae</taxon>
        <taxon>Sclerodermataceae</taxon>
        <taxon>Scleroderma</taxon>
    </lineage>
</organism>
<proteinExistence type="predicted"/>
<dbReference type="EMBL" id="KN822016">
    <property type="protein sequence ID" value="KIM66635.1"/>
    <property type="molecule type" value="Genomic_DNA"/>
</dbReference>
<feature type="non-terminal residue" evidence="1">
    <location>
        <position position="1"/>
    </location>
</feature>
<dbReference type="HOGENOM" id="CLU_183192_0_0_1"/>
<sequence>PSEYLHHCCPLCFGSYKWKDVNQERWAVDAIVCIDACFTQKCHSGQQDDPINPTLSVFLRQEDVDAMEHEVE</sequence>
<accession>A0A0C3E1J2</accession>
<dbReference type="InParanoid" id="A0A0C3E1J2"/>
<evidence type="ECO:0000313" key="1">
    <source>
        <dbReference type="EMBL" id="KIM66635.1"/>
    </source>
</evidence>
<evidence type="ECO:0000313" key="2">
    <source>
        <dbReference type="Proteomes" id="UP000053989"/>
    </source>
</evidence>
<name>A0A0C3E1J2_9AGAM</name>
<keyword evidence="2" id="KW-1185">Reference proteome</keyword>
<protein>
    <submittedName>
        <fullName evidence="1">Uncharacterized protein</fullName>
    </submittedName>
</protein>
<gene>
    <name evidence="1" type="ORF">SCLCIDRAFT_39070</name>
</gene>
<dbReference type="AlphaFoldDB" id="A0A0C3E1J2"/>
<dbReference type="OrthoDB" id="2666777at2759"/>